<feature type="domain" description="USP" evidence="2">
    <location>
        <begin position="21"/>
        <end position="326"/>
    </location>
</feature>
<proteinExistence type="predicted"/>
<evidence type="ECO:0000259" key="2">
    <source>
        <dbReference type="PROSITE" id="PS50235"/>
    </source>
</evidence>
<dbReference type="PANTHER" id="PTHR24006">
    <property type="entry name" value="UBIQUITIN CARBOXYL-TERMINAL HYDROLASE"/>
    <property type="match status" value="1"/>
</dbReference>
<dbReference type="EMBL" id="JARBJD010000058">
    <property type="protein sequence ID" value="KAK2956181.1"/>
    <property type="molecule type" value="Genomic_DNA"/>
</dbReference>
<protein>
    <recommendedName>
        <fullName evidence="2">USP domain-containing protein</fullName>
    </recommendedName>
</protein>
<dbReference type="InterPro" id="IPR028889">
    <property type="entry name" value="USP"/>
</dbReference>
<feature type="region of interest" description="Disordered" evidence="1">
    <location>
        <begin position="449"/>
        <end position="574"/>
    </location>
</feature>
<accession>A0ABQ9XXH6</accession>
<feature type="region of interest" description="Disordered" evidence="1">
    <location>
        <begin position="728"/>
        <end position="755"/>
    </location>
</feature>
<feature type="region of interest" description="Disordered" evidence="1">
    <location>
        <begin position="601"/>
        <end position="707"/>
    </location>
</feature>
<gene>
    <name evidence="3" type="ORF">BLNAU_8744</name>
</gene>
<dbReference type="InterPro" id="IPR001394">
    <property type="entry name" value="Peptidase_C19_UCH"/>
</dbReference>
<name>A0ABQ9XXH6_9EUKA</name>
<feature type="compositionally biased region" description="Basic residues" evidence="1">
    <location>
        <begin position="695"/>
        <end position="704"/>
    </location>
</feature>
<feature type="compositionally biased region" description="Basic residues" evidence="1">
    <location>
        <begin position="738"/>
        <end position="755"/>
    </location>
</feature>
<comment type="caution">
    <text evidence="3">The sequence shown here is derived from an EMBL/GenBank/DDBJ whole genome shotgun (WGS) entry which is preliminary data.</text>
</comment>
<dbReference type="SUPFAM" id="SSF54001">
    <property type="entry name" value="Cysteine proteinases"/>
    <property type="match status" value="1"/>
</dbReference>
<dbReference type="PROSITE" id="PS50235">
    <property type="entry name" value="USP_3"/>
    <property type="match status" value="1"/>
</dbReference>
<evidence type="ECO:0000313" key="4">
    <source>
        <dbReference type="Proteomes" id="UP001281761"/>
    </source>
</evidence>
<dbReference type="Pfam" id="PF00443">
    <property type="entry name" value="UCH"/>
    <property type="match status" value="1"/>
</dbReference>
<feature type="compositionally biased region" description="Pro residues" evidence="1">
    <location>
        <begin position="607"/>
        <end position="619"/>
    </location>
</feature>
<sequence>MSEILKPSKSQTNLIRRFPPIGLSNQTGSCYVNCCIQVLFHLPLFRKMIFECSDQIRDDSCISFRLATIFSQMQSSMTCVDTSQFKLPLEGFPFNMTQMDDYTLFYSNILNFVQTELNNTKWMQLNSLLFLGHIRQESIGHDANQIQMEPFFDIRLNIRPSFHFHQAMKERFSTQAVEVKEKDNSQHSISLTVQLPSVLSVHVNRWMQKDGTFVKDNAQLPFPLEFDFSDFASISTASISLASAPTSDDGLSSSCTLALSMKGIIIVLSGRIALIAVGRCRREFWKSVGRVEATLSVFTHIHSKGAHPNRHALGTVTLILPLYHLQRIVIEITSSNRTFIHSMCPTFSSIPQNLSETYSTELAQHGSSVILQALQKVLDIPHLATPELVLHLTTNTLQIPLVLSAFNVKAGVITSSTTSTKLTSSLDLESKFKKLEHIFEESKHKSQFSSSQLFRKEHSHHNPPFLNLPKAISPNGDALHANIKVPEPPQRGFKSPHQPESRLSPSPVSPPLTPPISEPLVPPTGRARQTVRSESPQVALPSLVTRPPPSPSVSAPTATASHRTTESSSPRPYPVPLDFASFDLPDDDFEDLFSVFKDIPYNSPRPVRNPSPVPLPAQPQQPFRSPQTATLHPRQPSPKLVSPQQTQSCSAFLEGLTKKPAQGALPPSQHKTPRKFTTPTHLKENVAGKPPPQQRKPRPGGKKLRWADGNLDNVFHFEKFADKERMMGDKRGVFSPPNRKRPATRQHSALHRKRP</sequence>
<evidence type="ECO:0000256" key="1">
    <source>
        <dbReference type="SAM" id="MobiDB-lite"/>
    </source>
</evidence>
<feature type="compositionally biased region" description="Polar residues" evidence="1">
    <location>
        <begin position="620"/>
        <end position="630"/>
    </location>
</feature>
<reference evidence="3 4" key="1">
    <citation type="journal article" date="2022" name="bioRxiv">
        <title>Genomics of Preaxostyla Flagellates Illuminates Evolutionary Transitions and the Path Towards Mitochondrial Loss.</title>
        <authorList>
            <person name="Novak L.V.F."/>
            <person name="Treitli S.C."/>
            <person name="Pyrih J."/>
            <person name="Halakuc P."/>
            <person name="Pipaliya S.V."/>
            <person name="Vacek V."/>
            <person name="Brzon O."/>
            <person name="Soukal P."/>
            <person name="Eme L."/>
            <person name="Dacks J.B."/>
            <person name="Karnkowska A."/>
            <person name="Elias M."/>
            <person name="Hampl V."/>
        </authorList>
    </citation>
    <scope>NUCLEOTIDE SEQUENCE [LARGE SCALE GENOMIC DNA]</scope>
    <source>
        <strain evidence="3">NAU3</strain>
        <tissue evidence="3">Gut</tissue>
    </source>
</reference>
<feature type="compositionally biased region" description="Low complexity" evidence="1">
    <location>
        <begin position="552"/>
        <end position="561"/>
    </location>
</feature>
<dbReference type="Proteomes" id="UP001281761">
    <property type="component" value="Unassembled WGS sequence"/>
</dbReference>
<dbReference type="Gene3D" id="3.90.70.10">
    <property type="entry name" value="Cysteine proteinases"/>
    <property type="match status" value="1"/>
</dbReference>
<dbReference type="InterPro" id="IPR050164">
    <property type="entry name" value="Peptidase_C19"/>
</dbReference>
<feature type="compositionally biased region" description="Pro residues" evidence="1">
    <location>
        <begin position="507"/>
        <end position="522"/>
    </location>
</feature>
<keyword evidence="4" id="KW-1185">Reference proteome</keyword>
<organism evidence="3 4">
    <name type="scientific">Blattamonas nauphoetae</name>
    <dbReference type="NCBI Taxonomy" id="2049346"/>
    <lineage>
        <taxon>Eukaryota</taxon>
        <taxon>Metamonada</taxon>
        <taxon>Preaxostyla</taxon>
        <taxon>Oxymonadida</taxon>
        <taxon>Blattamonas</taxon>
    </lineage>
</organism>
<dbReference type="InterPro" id="IPR038765">
    <property type="entry name" value="Papain-like_cys_pep_sf"/>
</dbReference>
<evidence type="ECO:0000313" key="3">
    <source>
        <dbReference type="EMBL" id="KAK2956181.1"/>
    </source>
</evidence>